<name>A0A1B9ID37_9TREE</name>
<dbReference type="AlphaFoldDB" id="A0A1B9ID37"/>
<evidence type="ECO:0000313" key="2">
    <source>
        <dbReference type="EMBL" id="WWC66672.1"/>
    </source>
</evidence>
<keyword evidence="3" id="KW-1185">Reference proteome</keyword>
<dbReference type="GeneID" id="30169118"/>
<reference evidence="2" key="2">
    <citation type="submission" date="2013-07" db="EMBL/GenBank/DDBJ databases">
        <authorList>
            <consortium name="The Broad Institute Genome Sequencing Platform"/>
            <person name="Cuomo C."/>
            <person name="Litvintseva A."/>
            <person name="Chen Y."/>
            <person name="Heitman J."/>
            <person name="Sun S."/>
            <person name="Springer D."/>
            <person name="Dromer F."/>
            <person name="Young S.K."/>
            <person name="Zeng Q."/>
            <person name="Gargeya S."/>
            <person name="Fitzgerald M."/>
            <person name="Abouelleil A."/>
            <person name="Alvarado L."/>
            <person name="Berlin A.M."/>
            <person name="Chapman S.B."/>
            <person name="Dewar J."/>
            <person name="Goldberg J."/>
            <person name="Griggs A."/>
            <person name="Gujja S."/>
            <person name="Hansen M."/>
            <person name="Howarth C."/>
            <person name="Imamovic A."/>
            <person name="Larimer J."/>
            <person name="McCowan C."/>
            <person name="Murphy C."/>
            <person name="Pearson M."/>
            <person name="Priest M."/>
            <person name="Roberts A."/>
            <person name="Saif S."/>
            <person name="Shea T."/>
            <person name="Sykes S."/>
            <person name="Wortman J."/>
            <person name="Nusbaum C."/>
            <person name="Birren B."/>
        </authorList>
    </citation>
    <scope>NUCLEOTIDE SEQUENCE</scope>
    <source>
        <strain evidence="2">CBS 10737</strain>
    </source>
</reference>
<dbReference type="RefSeq" id="XP_019014665.1">
    <property type="nucleotide sequence ID" value="XM_019152527.1"/>
</dbReference>
<dbReference type="EMBL" id="KI894007">
    <property type="protein sequence ID" value="OCF53446.1"/>
    <property type="molecule type" value="Genomic_DNA"/>
</dbReference>
<dbReference type="EMBL" id="CP144519">
    <property type="protein sequence ID" value="WWC66672.1"/>
    <property type="molecule type" value="Genomic_DNA"/>
</dbReference>
<gene>
    <name evidence="1" type="ORF">I206_00749</name>
    <name evidence="2" type="ORF">I206_100576</name>
</gene>
<reference evidence="1" key="1">
    <citation type="submission" date="2013-07" db="EMBL/GenBank/DDBJ databases">
        <title>The Genome Sequence of Cryptococcus pinus CBS10737.</title>
        <authorList>
            <consortium name="The Broad Institute Genome Sequencing Platform"/>
            <person name="Cuomo C."/>
            <person name="Litvintseva A."/>
            <person name="Chen Y."/>
            <person name="Heitman J."/>
            <person name="Sun S."/>
            <person name="Springer D."/>
            <person name="Dromer F."/>
            <person name="Young S.K."/>
            <person name="Zeng Q."/>
            <person name="Gargeya S."/>
            <person name="Fitzgerald M."/>
            <person name="Abouelleil A."/>
            <person name="Alvarado L."/>
            <person name="Berlin A.M."/>
            <person name="Chapman S.B."/>
            <person name="Dewar J."/>
            <person name="Goldberg J."/>
            <person name="Griggs A."/>
            <person name="Gujja S."/>
            <person name="Hansen M."/>
            <person name="Howarth C."/>
            <person name="Imamovic A."/>
            <person name="Larimer J."/>
            <person name="McCowan C."/>
            <person name="Murphy C."/>
            <person name="Pearson M."/>
            <person name="Priest M."/>
            <person name="Roberts A."/>
            <person name="Saif S."/>
            <person name="Shea T."/>
            <person name="Sykes S."/>
            <person name="Wortman J."/>
            <person name="Nusbaum C."/>
            <person name="Birren B."/>
        </authorList>
    </citation>
    <scope>NUCLEOTIDE SEQUENCE [LARGE SCALE GENOMIC DNA]</scope>
    <source>
        <strain evidence="1">CBS 10737</strain>
    </source>
</reference>
<evidence type="ECO:0000313" key="3">
    <source>
        <dbReference type="Proteomes" id="UP000094020"/>
    </source>
</evidence>
<accession>A0A1B9ID37</accession>
<dbReference type="CDD" id="cd22997">
    <property type="entry name" value="GT_LH"/>
    <property type="match status" value="1"/>
</dbReference>
<dbReference type="Proteomes" id="UP000094020">
    <property type="component" value="Chromosome 1"/>
</dbReference>
<proteinExistence type="predicted"/>
<protein>
    <submittedName>
        <fullName evidence="1">Uncharacterized protein</fullName>
    </submittedName>
</protein>
<sequence length="598" mass="67888">MCLSKRVVSDADSKSTIAKTKNKTFQIDADSTPTGYFLAFFGADIPLLPPTSLVDTVKLVNLCEMFESTAEHNKLLQQRLQEQSKDKVWELLSIASQLDDRALGRQCLDRMDMNSFVYGREPGDSKGGDFQGKMSRLSYEWQGRLYSLALKQEKMTAQRPQPHYRISRKDNRIFDGYKDEPTEVTAMEFIDDWSMLLSRWKRQYLPQHRKGKQKLKSGPDRRKIGIWLLGIITAYLTWQIGSKYRQQAEKHSRYVETAFTTRRQVQVFMPIDKPRAYKNPDFCKTLWSAVVSGYRVTLYNWDIRTKTTSIEEEFDTHKPKVSGLARILSNNQLLQDLGILPQDFVFLVDAMDVILQLAPSVLISRYSLLPGGLEGKPIIAAVFNCWPNAWNSSACLDIPASPLPSDMFYPTGQKLSPTMAVLPIHANSGLVLGSVSELRGLLQKVDATIASPEYPWAQFDQGAFNIHLQKRELVVDNTLSMFYCAEHHTNSLSLLPVGGSLKPSDKYQYPFTISHSDLPDTRPVGKDRRTLNIPVAMHFNGIGAKPGFNQYWDDMFSDVNAADAQTRNWQETKVRIVKKSGREEMSVKEICGTQLGLQ</sequence>
<dbReference type="OrthoDB" id="2562172at2759"/>
<dbReference type="STRING" id="1296096.A0A1B9ID37"/>
<reference evidence="2" key="4">
    <citation type="submission" date="2024-02" db="EMBL/GenBank/DDBJ databases">
        <title>Comparative genomics of Cryptococcus and Kwoniella reveals pathogenesis evolution and contrasting modes of karyotype evolution via chromosome fusion or intercentromeric recombination.</title>
        <authorList>
            <person name="Coelho M.A."/>
            <person name="David-Palma M."/>
            <person name="Shea T."/>
            <person name="Bowers K."/>
            <person name="McGinley-Smith S."/>
            <person name="Mohammad A.W."/>
            <person name="Gnirke A."/>
            <person name="Yurkov A.M."/>
            <person name="Nowrousian M."/>
            <person name="Sun S."/>
            <person name="Cuomo C.A."/>
            <person name="Heitman J."/>
        </authorList>
    </citation>
    <scope>NUCLEOTIDE SEQUENCE</scope>
    <source>
        <strain evidence="2">CBS 10737</strain>
    </source>
</reference>
<dbReference type="KEGG" id="kpin:30169118"/>
<reference evidence="1" key="3">
    <citation type="submission" date="2016-07" db="EMBL/GenBank/DDBJ databases">
        <title>Evolution of pathogenesis and genome organization in the Tremellales.</title>
        <authorList>
            <person name="Cuomo C."/>
            <person name="Litvintseva A."/>
            <person name="Heitman J."/>
            <person name="Chen Y."/>
            <person name="Sun S."/>
            <person name="Springer D."/>
            <person name="Dromer F."/>
            <person name="Young S."/>
            <person name="Zeng Q."/>
            <person name="Chapman S."/>
            <person name="Gujja S."/>
            <person name="Saif S."/>
            <person name="Birren B."/>
        </authorList>
    </citation>
    <scope>NUCLEOTIDE SEQUENCE</scope>
    <source>
        <strain evidence="1">CBS 10737</strain>
    </source>
</reference>
<evidence type="ECO:0000313" key="1">
    <source>
        <dbReference type="EMBL" id="OCF53446.1"/>
    </source>
</evidence>
<organism evidence="1">
    <name type="scientific">Kwoniella pini CBS 10737</name>
    <dbReference type="NCBI Taxonomy" id="1296096"/>
    <lineage>
        <taxon>Eukaryota</taxon>
        <taxon>Fungi</taxon>
        <taxon>Dikarya</taxon>
        <taxon>Basidiomycota</taxon>
        <taxon>Agaricomycotina</taxon>
        <taxon>Tremellomycetes</taxon>
        <taxon>Tremellales</taxon>
        <taxon>Cryptococcaceae</taxon>
        <taxon>Kwoniella</taxon>
    </lineage>
</organism>